<dbReference type="EMBL" id="LAVV01015545">
    <property type="protein sequence ID" value="KNZ43810.1"/>
    <property type="molecule type" value="Genomic_DNA"/>
</dbReference>
<gene>
    <name evidence="1" type="ORF">VP01_9848g1</name>
</gene>
<reference evidence="1 2" key="1">
    <citation type="submission" date="2015-08" db="EMBL/GenBank/DDBJ databases">
        <title>Next Generation Sequencing and Analysis of the Genome of Puccinia sorghi L Schw, the Causal Agent of Maize Common Rust.</title>
        <authorList>
            <person name="Rochi L."/>
            <person name="Burguener G."/>
            <person name="Darino M."/>
            <person name="Turjanski A."/>
            <person name="Kreff E."/>
            <person name="Dieguez M.J."/>
            <person name="Sacco F."/>
        </authorList>
    </citation>
    <scope>NUCLEOTIDE SEQUENCE [LARGE SCALE GENOMIC DNA]</scope>
    <source>
        <strain evidence="1 2">RO10H11247</strain>
    </source>
</reference>
<evidence type="ECO:0000313" key="2">
    <source>
        <dbReference type="Proteomes" id="UP000037035"/>
    </source>
</evidence>
<dbReference type="Proteomes" id="UP000037035">
    <property type="component" value="Unassembled WGS sequence"/>
</dbReference>
<proteinExistence type="predicted"/>
<feature type="non-terminal residue" evidence="1">
    <location>
        <position position="1"/>
    </location>
</feature>
<dbReference type="OrthoDB" id="7691805at2759"/>
<dbReference type="VEuPathDB" id="FungiDB:VP01_9848g1"/>
<organism evidence="1 2">
    <name type="scientific">Puccinia sorghi</name>
    <dbReference type="NCBI Taxonomy" id="27349"/>
    <lineage>
        <taxon>Eukaryota</taxon>
        <taxon>Fungi</taxon>
        <taxon>Dikarya</taxon>
        <taxon>Basidiomycota</taxon>
        <taxon>Pucciniomycotina</taxon>
        <taxon>Pucciniomycetes</taxon>
        <taxon>Pucciniales</taxon>
        <taxon>Pucciniaceae</taxon>
        <taxon>Puccinia</taxon>
    </lineage>
</organism>
<sequence length="94" mass="10193">SPIKLNSPLPTSNGESFELRKGTHILCGGSTHANLLIVQLARHQAFATTSDALVLHKLLGHPSLPYMKAVFPELNIKDLTCAHCDIAKIVEIQP</sequence>
<name>A0A0L6U7M8_9BASI</name>
<keyword evidence="2" id="KW-1185">Reference proteome</keyword>
<evidence type="ECO:0008006" key="3">
    <source>
        <dbReference type="Google" id="ProtNLM"/>
    </source>
</evidence>
<evidence type="ECO:0000313" key="1">
    <source>
        <dbReference type="EMBL" id="KNZ43810.1"/>
    </source>
</evidence>
<accession>A0A0L6U7M8</accession>
<protein>
    <recommendedName>
        <fullName evidence="3">GAG-pre-integrase domain-containing protein</fullName>
    </recommendedName>
</protein>
<comment type="caution">
    <text evidence="1">The sequence shown here is derived from an EMBL/GenBank/DDBJ whole genome shotgun (WGS) entry which is preliminary data.</text>
</comment>
<dbReference type="AlphaFoldDB" id="A0A0L6U7M8"/>